<dbReference type="Gene3D" id="1.10.260.40">
    <property type="entry name" value="lambda repressor-like DNA-binding domains"/>
    <property type="match status" value="1"/>
</dbReference>
<dbReference type="InterPro" id="IPR043917">
    <property type="entry name" value="DUF5753"/>
</dbReference>
<proteinExistence type="predicted"/>
<dbReference type="CDD" id="cd00093">
    <property type="entry name" value="HTH_XRE"/>
    <property type="match status" value="1"/>
</dbReference>
<gene>
    <name evidence="2" type="ORF">OG398_22985</name>
</gene>
<feature type="domain" description="DUF5753" evidence="1">
    <location>
        <begin position="95"/>
        <end position="271"/>
    </location>
</feature>
<evidence type="ECO:0000313" key="2">
    <source>
        <dbReference type="EMBL" id="WTW70924.1"/>
    </source>
</evidence>
<dbReference type="GO" id="GO:0003677">
    <property type="term" value="F:DNA binding"/>
    <property type="evidence" value="ECO:0007669"/>
    <property type="project" value="InterPro"/>
</dbReference>
<dbReference type="InterPro" id="IPR001387">
    <property type="entry name" value="Cro/C1-type_HTH"/>
</dbReference>
<name>A0AAU2VUA0_9ACTN</name>
<sequence>MATRKEIDGSAGVPQFYGNELRFKREEAGLTLEKLVDGSFFGITYLSEIEHGHRRMPVELARHVDRELRTDGFFERRCDDVRKAKQGAHAAFFAPVAEAETRARSIGQWSGTLIPGLLQTRAYADAVIGFTHSLDTPEEVEAKIGARLQRARLFDNPKKPEYWVILHESVVRHSIIPSVEMAEQLEQIAALARRGRIVVQILPWNAPTRALTELPLLLMDFDDEPPLLYTEGPYHGQTIDDPALVMLYRKAYDRLRGAALPPEVSLALIEKAAEEYRNGQHPS</sequence>
<dbReference type="AlphaFoldDB" id="A0AAU2VUA0"/>
<dbReference type="Pfam" id="PF19054">
    <property type="entry name" value="DUF5753"/>
    <property type="match status" value="1"/>
</dbReference>
<organism evidence="2">
    <name type="scientific">Streptomyces sp. NBC_00008</name>
    <dbReference type="NCBI Taxonomy" id="2903610"/>
    <lineage>
        <taxon>Bacteria</taxon>
        <taxon>Bacillati</taxon>
        <taxon>Actinomycetota</taxon>
        <taxon>Actinomycetes</taxon>
        <taxon>Kitasatosporales</taxon>
        <taxon>Streptomycetaceae</taxon>
        <taxon>Streptomyces</taxon>
    </lineage>
</organism>
<reference evidence="2" key="1">
    <citation type="submission" date="2022-10" db="EMBL/GenBank/DDBJ databases">
        <title>The complete genomes of actinobacterial strains from the NBC collection.</title>
        <authorList>
            <person name="Joergensen T.S."/>
            <person name="Alvarez Arevalo M."/>
            <person name="Sterndorff E.B."/>
            <person name="Faurdal D."/>
            <person name="Vuksanovic O."/>
            <person name="Mourched A.-S."/>
            <person name="Charusanti P."/>
            <person name="Shaw S."/>
            <person name="Blin K."/>
            <person name="Weber T."/>
        </authorList>
    </citation>
    <scope>NUCLEOTIDE SEQUENCE</scope>
    <source>
        <strain evidence="2">NBC_00008</strain>
    </source>
</reference>
<dbReference type="SUPFAM" id="SSF47413">
    <property type="entry name" value="lambda repressor-like DNA-binding domains"/>
    <property type="match status" value="1"/>
</dbReference>
<evidence type="ECO:0000259" key="1">
    <source>
        <dbReference type="Pfam" id="PF19054"/>
    </source>
</evidence>
<accession>A0AAU2VUA0</accession>
<protein>
    <submittedName>
        <fullName evidence="2">Helix-turn-helix transcriptional regulator</fullName>
    </submittedName>
</protein>
<dbReference type="InterPro" id="IPR010982">
    <property type="entry name" value="Lambda_DNA-bd_dom_sf"/>
</dbReference>
<dbReference type="EMBL" id="CP108313">
    <property type="protein sequence ID" value="WTW70924.1"/>
    <property type="molecule type" value="Genomic_DNA"/>
</dbReference>